<evidence type="ECO:0000313" key="3">
    <source>
        <dbReference type="Proteomes" id="UP000799764"/>
    </source>
</evidence>
<evidence type="ECO:0000256" key="1">
    <source>
        <dbReference type="SAM" id="MobiDB-lite"/>
    </source>
</evidence>
<dbReference type="AlphaFoldDB" id="A0A9P4PJI6"/>
<reference evidence="2" key="1">
    <citation type="journal article" date="2020" name="Stud. Mycol.">
        <title>101 Dothideomycetes genomes: a test case for predicting lifestyles and emergence of pathogens.</title>
        <authorList>
            <person name="Haridas S."/>
            <person name="Albert R."/>
            <person name="Binder M."/>
            <person name="Bloem J."/>
            <person name="Labutti K."/>
            <person name="Salamov A."/>
            <person name="Andreopoulos B."/>
            <person name="Baker S."/>
            <person name="Barry K."/>
            <person name="Bills G."/>
            <person name="Bluhm B."/>
            <person name="Cannon C."/>
            <person name="Castanera R."/>
            <person name="Culley D."/>
            <person name="Daum C."/>
            <person name="Ezra D."/>
            <person name="Gonzalez J."/>
            <person name="Henrissat B."/>
            <person name="Kuo A."/>
            <person name="Liang C."/>
            <person name="Lipzen A."/>
            <person name="Lutzoni F."/>
            <person name="Magnuson J."/>
            <person name="Mondo S."/>
            <person name="Nolan M."/>
            <person name="Ohm R."/>
            <person name="Pangilinan J."/>
            <person name="Park H.-J."/>
            <person name="Ramirez L."/>
            <person name="Alfaro M."/>
            <person name="Sun H."/>
            <person name="Tritt A."/>
            <person name="Yoshinaga Y."/>
            <person name="Zwiers L.-H."/>
            <person name="Turgeon B."/>
            <person name="Goodwin S."/>
            <person name="Spatafora J."/>
            <person name="Crous P."/>
            <person name="Grigoriev I."/>
        </authorList>
    </citation>
    <scope>NUCLEOTIDE SEQUENCE</scope>
    <source>
        <strain evidence="2">CBS 690.94</strain>
    </source>
</reference>
<dbReference type="EMBL" id="MU001498">
    <property type="protein sequence ID" value="KAF2446244.1"/>
    <property type="molecule type" value="Genomic_DNA"/>
</dbReference>
<dbReference type="Proteomes" id="UP000799764">
    <property type="component" value="Unassembled WGS sequence"/>
</dbReference>
<accession>A0A9P4PJI6</accession>
<keyword evidence="3" id="KW-1185">Reference proteome</keyword>
<protein>
    <submittedName>
        <fullName evidence="2">Uncharacterized protein</fullName>
    </submittedName>
</protein>
<organism evidence="2 3">
    <name type="scientific">Karstenula rhodostoma CBS 690.94</name>
    <dbReference type="NCBI Taxonomy" id="1392251"/>
    <lineage>
        <taxon>Eukaryota</taxon>
        <taxon>Fungi</taxon>
        <taxon>Dikarya</taxon>
        <taxon>Ascomycota</taxon>
        <taxon>Pezizomycotina</taxon>
        <taxon>Dothideomycetes</taxon>
        <taxon>Pleosporomycetidae</taxon>
        <taxon>Pleosporales</taxon>
        <taxon>Massarineae</taxon>
        <taxon>Didymosphaeriaceae</taxon>
        <taxon>Karstenula</taxon>
    </lineage>
</organism>
<feature type="compositionally biased region" description="Basic residues" evidence="1">
    <location>
        <begin position="99"/>
        <end position="112"/>
    </location>
</feature>
<proteinExistence type="predicted"/>
<gene>
    <name evidence="2" type="ORF">P171DRAFT_255698</name>
</gene>
<feature type="region of interest" description="Disordered" evidence="1">
    <location>
        <begin position="1"/>
        <end position="29"/>
    </location>
</feature>
<feature type="region of interest" description="Disordered" evidence="1">
    <location>
        <begin position="97"/>
        <end position="134"/>
    </location>
</feature>
<name>A0A9P4PJI6_9PLEO</name>
<evidence type="ECO:0000313" key="2">
    <source>
        <dbReference type="EMBL" id="KAF2446244.1"/>
    </source>
</evidence>
<sequence>MQGERVGRGRAAMQRGIFGTAKSGHLPPTDLRRCRHAEDRPGCWDHLLFPLTMHRIAARACATPERERPCLSSLCIAVPHASIVGVARTIAAHPAMPCKKSKPFRHGATRRPRPLEPQLHPPARVFRHVPSQQP</sequence>
<comment type="caution">
    <text evidence="2">The sequence shown here is derived from an EMBL/GenBank/DDBJ whole genome shotgun (WGS) entry which is preliminary data.</text>
</comment>